<accession>H2XP31</accession>
<sequence length="97" mass="10904">MSNLNTDIINNALTNVVGFTLDDIAKIEPFKDTYSTVWFGIFIAFIGMFGVLFAIAFLYSFCDCVCSCCRRSEPKPHKRRNNKVKNGSDNIGMGEIH</sequence>
<dbReference type="Ensembl" id="ENSCINT00000033474.1">
    <property type="protein sequence ID" value="ENSCINP00000031414.1"/>
    <property type="gene ID" value="ENSCING00000021789.1"/>
</dbReference>
<keyword evidence="2" id="KW-0812">Transmembrane</keyword>
<feature type="region of interest" description="Disordered" evidence="1">
    <location>
        <begin position="73"/>
        <end position="97"/>
    </location>
</feature>
<evidence type="ECO:0000256" key="2">
    <source>
        <dbReference type="SAM" id="Phobius"/>
    </source>
</evidence>
<evidence type="ECO:0000313" key="4">
    <source>
        <dbReference type="Proteomes" id="UP000008144"/>
    </source>
</evidence>
<feature type="transmembrane region" description="Helical" evidence="2">
    <location>
        <begin position="36"/>
        <end position="61"/>
    </location>
</feature>
<organism evidence="3 4">
    <name type="scientific">Ciona intestinalis</name>
    <name type="common">Transparent sea squirt</name>
    <name type="synonym">Ascidia intestinalis</name>
    <dbReference type="NCBI Taxonomy" id="7719"/>
    <lineage>
        <taxon>Eukaryota</taxon>
        <taxon>Metazoa</taxon>
        <taxon>Chordata</taxon>
        <taxon>Tunicata</taxon>
        <taxon>Ascidiacea</taxon>
        <taxon>Phlebobranchia</taxon>
        <taxon>Cionidae</taxon>
        <taxon>Ciona</taxon>
    </lineage>
</organism>
<protein>
    <submittedName>
        <fullName evidence="3">Uncharacterized protein</fullName>
    </submittedName>
</protein>
<evidence type="ECO:0000313" key="3">
    <source>
        <dbReference type="Ensembl" id="ENSCINP00000031414.1"/>
    </source>
</evidence>
<keyword evidence="4" id="KW-1185">Reference proteome</keyword>
<dbReference type="Proteomes" id="UP000008144">
    <property type="component" value="Chromosome 11"/>
</dbReference>
<dbReference type="HOGENOM" id="CLU_2346029_0_0_1"/>
<keyword evidence="2" id="KW-0472">Membrane</keyword>
<reference evidence="3" key="2">
    <citation type="journal article" date="2008" name="Genome Biol.">
        <title>Improved genome assembly and evidence-based global gene model set for the chordate Ciona intestinalis: new insight into intron and operon populations.</title>
        <authorList>
            <person name="Satou Y."/>
            <person name="Mineta K."/>
            <person name="Ogasawara M."/>
            <person name="Sasakura Y."/>
            <person name="Shoguchi E."/>
            <person name="Ueno K."/>
            <person name="Yamada L."/>
            <person name="Matsumoto J."/>
            <person name="Wasserscheid J."/>
            <person name="Dewar K."/>
            <person name="Wiley G.B."/>
            <person name="Macmil S.L."/>
            <person name="Roe B.A."/>
            <person name="Zeller R.W."/>
            <person name="Hastings K.E."/>
            <person name="Lemaire P."/>
            <person name="Lindquist E."/>
            <person name="Endo T."/>
            <person name="Hotta K."/>
            <person name="Inaba K."/>
        </authorList>
    </citation>
    <scope>NUCLEOTIDE SEQUENCE [LARGE SCALE GENOMIC DNA]</scope>
    <source>
        <strain evidence="3">wild type</strain>
    </source>
</reference>
<dbReference type="PANTHER" id="PTHR36982">
    <property type="entry name" value="CLCA DOMAIN-CONTAINING PROTEIN"/>
    <property type="match status" value="1"/>
</dbReference>
<evidence type="ECO:0000256" key="1">
    <source>
        <dbReference type="SAM" id="MobiDB-lite"/>
    </source>
</evidence>
<dbReference type="PANTHER" id="PTHR36982:SF4">
    <property type="entry name" value="CLCA DOMAIN-CONTAINING PROTEIN"/>
    <property type="match status" value="1"/>
</dbReference>
<dbReference type="GeneTree" id="ENSGT00660000097445"/>
<dbReference type="InterPro" id="IPR053081">
    <property type="entry name" value="SIM_Modulators"/>
</dbReference>
<reference evidence="3" key="4">
    <citation type="submission" date="2025-09" db="UniProtKB">
        <authorList>
            <consortium name="Ensembl"/>
        </authorList>
    </citation>
    <scope>IDENTIFICATION</scope>
</reference>
<proteinExistence type="predicted"/>
<keyword evidence="2" id="KW-1133">Transmembrane helix</keyword>
<name>H2XP31_CIOIN</name>
<dbReference type="EMBL" id="EAAA01000644">
    <property type="status" value="NOT_ANNOTATED_CDS"/>
    <property type="molecule type" value="Genomic_DNA"/>
</dbReference>
<dbReference type="AlphaFoldDB" id="H2XP31"/>
<reference evidence="4" key="1">
    <citation type="journal article" date="2002" name="Science">
        <title>The draft genome of Ciona intestinalis: insights into chordate and vertebrate origins.</title>
        <authorList>
            <person name="Dehal P."/>
            <person name="Satou Y."/>
            <person name="Campbell R.K."/>
            <person name="Chapman J."/>
            <person name="Degnan B."/>
            <person name="De Tomaso A."/>
            <person name="Davidson B."/>
            <person name="Di Gregorio A."/>
            <person name="Gelpke M."/>
            <person name="Goodstein D.M."/>
            <person name="Harafuji N."/>
            <person name="Hastings K.E."/>
            <person name="Ho I."/>
            <person name="Hotta K."/>
            <person name="Huang W."/>
            <person name="Kawashima T."/>
            <person name="Lemaire P."/>
            <person name="Martinez D."/>
            <person name="Meinertzhagen I.A."/>
            <person name="Necula S."/>
            <person name="Nonaka M."/>
            <person name="Putnam N."/>
            <person name="Rash S."/>
            <person name="Saiga H."/>
            <person name="Satake M."/>
            <person name="Terry A."/>
            <person name="Yamada L."/>
            <person name="Wang H.G."/>
            <person name="Awazu S."/>
            <person name="Azumi K."/>
            <person name="Boore J."/>
            <person name="Branno M."/>
            <person name="Chin-Bow S."/>
            <person name="DeSantis R."/>
            <person name="Doyle S."/>
            <person name="Francino P."/>
            <person name="Keys D.N."/>
            <person name="Haga S."/>
            <person name="Hayashi H."/>
            <person name="Hino K."/>
            <person name="Imai K.S."/>
            <person name="Inaba K."/>
            <person name="Kano S."/>
            <person name="Kobayashi K."/>
            <person name="Kobayashi M."/>
            <person name="Lee B.I."/>
            <person name="Makabe K.W."/>
            <person name="Manohar C."/>
            <person name="Matassi G."/>
            <person name="Medina M."/>
            <person name="Mochizuki Y."/>
            <person name="Mount S."/>
            <person name="Morishita T."/>
            <person name="Miura S."/>
            <person name="Nakayama A."/>
            <person name="Nishizaka S."/>
            <person name="Nomoto H."/>
            <person name="Ohta F."/>
            <person name="Oishi K."/>
            <person name="Rigoutsos I."/>
            <person name="Sano M."/>
            <person name="Sasaki A."/>
            <person name="Sasakura Y."/>
            <person name="Shoguchi E."/>
            <person name="Shin-i T."/>
            <person name="Spagnuolo A."/>
            <person name="Stainier D."/>
            <person name="Suzuki M.M."/>
            <person name="Tassy O."/>
            <person name="Takatori N."/>
            <person name="Tokuoka M."/>
            <person name="Yagi K."/>
            <person name="Yoshizaki F."/>
            <person name="Wada S."/>
            <person name="Zhang C."/>
            <person name="Hyatt P.D."/>
            <person name="Larimer F."/>
            <person name="Detter C."/>
            <person name="Doggett N."/>
            <person name="Glavina T."/>
            <person name="Hawkins T."/>
            <person name="Richardson P."/>
            <person name="Lucas S."/>
            <person name="Kohara Y."/>
            <person name="Levine M."/>
            <person name="Satoh N."/>
            <person name="Rokhsar D.S."/>
        </authorList>
    </citation>
    <scope>NUCLEOTIDE SEQUENCE [LARGE SCALE GENOMIC DNA]</scope>
</reference>
<reference evidence="3" key="3">
    <citation type="submission" date="2025-08" db="UniProtKB">
        <authorList>
            <consortium name="Ensembl"/>
        </authorList>
    </citation>
    <scope>IDENTIFICATION</scope>
</reference>
<dbReference type="InParanoid" id="H2XP31"/>